<gene>
    <name evidence="1" type="ORF">BDM02DRAFT_352466</name>
</gene>
<keyword evidence="2" id="KW-1185">Reference proteome</keyword>
<evidence type="ECO:0000313" key="2">
    <source>
        <dbReference type="Proteomes" id="UP000886501"/>
    </source>
</evidence>
<sequence length="169" mass="19135">MSEFPTLTGYYRFLFLYLEPFSTIYPALHVFIYPGARAFYDDLIPGSAASSVFEPRTRIVIWQLANCYFLLSLISSFVFRAARDSVPNPVSQERLVGAMLKVLAVADVTHVVISYVGLPKEARWDFGSWNAMTHGNITFVVLLLVSRLSWFYGIGRERFSYGRGVQRGG</sequence>
<protein>
    <submittedName>
        <fullName evidence="1">Uncharacterized protein</fullName>
    </submittedName>
</protein>
<organism evidence="1 2">
    <name type="scientific">Thelephora ganbajun</name>
    <name type="common">Ganba fungus</name>
    <dbReference type="NCBI Taxonomy" id="370292"/>
    <lineage>
        <taxon>Eukaryota</taxon>
        <taxon>Fungi</taxon>
        <taxon>Dikarya</taxon>
        <taxon>Basidiomycota</taxon>
        <taxon>Agaricomycotina</taxon>
        <taxon>Agaricomycetes</taxon>
        <taxon>Thelephorales</taxon>
        <taxon>Thelephoraceae</taxon>
        <taxon>Thelephora</taxon>
    </lineage>
</organism>
<reference evidence="1" key="2">
    <citation type="journal article" date="2020" name="Nat. Commun.">
        <title>Large-scale genome sequencing of mycorrhizal fungi provides insights into the early evolution of symbiotic traits.</title>
        <authorList>
            <person name="Miyauchi S."/>
            <person name="Kiss E."/>
            <person name="Kuo A."/>
            <person name="Drula E."/>
            <person name="Kohler A."/>
            <person name="Sanchez-Garcia M."/>
            <person name="Morin E."/>
            <person name="Andreopoulos B."/>
            <person name="Barry K.W."/>
            <person name="Bonito G."/>
            <person name="Buee M."/>
            <person name="Carver A."/>
            <person name="Chen C."/>
            <person name="Cichocki N."/>
            <person name="Clum A."/>
            <person name="Culley D."/>
            <person name="Crous P.W."/>
            <person name="Fauchery L."/>
            <person name="Girlanda M."/>
            <person name="Hayes R.D."/>
            <person name="Keri Z."/>
            <person name="LaButti K."/>
            <person name="Lipzen A."/>
            <person name="Lombard V."/>
            <person name="Magnuson J."/>
            <person name="Maillard F."/>
            <person name="Murat C."/>
            <person name="Nolan M."/>
            <person name="Ohm R.A."/>
            <person name="Pangilinan J."/>
            <person name="Pereira M.F."/>
            <person name="Perotto S."/>
            <person name="Peter M."/>
            <person name="Pfister S."/>
            <person name="Riley R."/>
            <person name="Sitrit Y."/>
            <person name="Stielow J.B."/>
            <person name="Szollosi G."/>
            <person name="Zifcakova L."/>
            <person name="Stursova M."/>
            <person name="Spatafora J.W."/>
            <person name="Tedersoo L."/>
            <person name="Vaario L.M."/>
            <person name="Yamada A."/>
            <person name="Yan M."/>
            <person name="Wang P."/>
            <person name="Xu J."/>
            <person name="Bruns T."/>
            <person name="Baldrian P."/>
            <person name="Vilgalys R."/>
            <person name="Dunand C."/>
            <person name="Henrissat B."/>
            <person name="Grigoriev I.V."/>
            <person name="Hibbett D."/>
            <person name="Nagy L.G."/>
            <person name="Martin F.M."/>
        </authorList>
    </citation>
    <scope>NUCLEOTIDE SEQUENCE</scope>
    <source>
        <strain evidence="1">P2</strain>
    </source>
</reference>
<evidence type="ECO:0000313" key="1">
    <source>
        <dbReference type="EMBL" id="KAF9652065.1"/>
    </source>
</evidence>
<accession>A0ACB6ZRP4</accession>
<name>A0ACB6ZRP4_THEGA</name>
<dbReference type="Proteomes" id="UP000886501">
    <property type="component" value="Unassembled WGS sequence"/>
</dbReference>
<reference evidence="1" key="1">
    <citation type="submission" date="2019-10" db="EMBL/GenBank/DDBJ databases">
        <authorList>
            <consortium name="DOE Joint Genome Institute"/>
            <person name="Kuo A."/>
            <person name="Miyauchi S."/>
            <person name="Kiss E."/>
            <person name="Drula E."/>
            <person name="Kohler A."/>
            <person name="Sanchez-Garcia M."/>
            <person name="Andreopoulos B."/>
            <person name="Barry K.W."/>
            <person name="Bonito G."/>
            <person name="Buee M."/>
            <person name="Carver A."/>
            <person name="Chen C."/>
            <person name="Cichocki N."/>
            <person name="Clum A."/>
            <person name="Culley D."/>
            <person name="Crous P.W."/>
            <person name="Fauchery L."/>
            <person name="Girlanda M."/>
            <person name="Hayes R."/>
            <person name="Keri Z."/>
            <person name="Labutti K."/>
            <person name="Lipzen A."/>
            <person name="Lombard V."/>
            <person name="Magnuson J."/>
            <person name="Maillard F."/>
            <person name="Morin E."/>
            <person name="Murat C."/>
            <person name="Nolan M."/>
            <person name="Ohm R."/>
            <person name="Pangilinan J."/>
            <person name="Pereira M."/>
            <person name="Perotto S."/>
            <person name="Peter M."/>
            <person name="Riley R."/>
            <person name="Sitrit Y."/>
            <person name="Stielow B."/>
            <person name="Szollosi G."/>
            <person name="Zifcakova L."/>
            <person name="Stursova M."/>
            <person name="Spatafora J.W."/>
            <person name="Tedersoo L."/>
            <person name="Vaario L.-M."/>
            <person name="Yamada A."/>
            <person name="Yan M."/>
            <person name="Wang P."/>
            <person name="Xu J."/>
            <person name="Bruns T."/>
            <person name="Baldrian P."/>
            <person name="Vilgalys R."/>
            <person name="Henrissat B."/>
            <person name="Grigoriev I.V."/>
            <person name="Hibbett D."/>
            <person name="Nagy L.G."/>
            <person name="Martin F.M."/>
        </authorList>
    </citation>
    <scope>NUCLEOTIDE SEQUENCE</scope>
    <source>
        <strain evidence="1">P2</strain>
    </source>
</reference>
<comment type="caution">
    <text evidence="1">The sequence shown here is derived from an EMBL/GenBank/DDBJ whole genome shotgun (WGS) entry which is preliminary data.</text>
</comment>
<proteinExistence type="predicted"/>
<dbReference type="EMBL" id="MU117971">
    <property type="protein sequence ID" value="KAF9652065.1"/>
    <property type="molecule type" value="Genomic_DNA"/>
</dbReference>